<evidence type="ECO:0000256" key="3">
    <source>
        <dbReference type="SAM" id="Coils"/>
    </source>
</evidence>
<dbReference type="EMBL" id="HBEM01031648">
    <property type="protein sequence ID" value="CAD8462603.1"/>
    <property type="molecule type" value="Transcribed_RNA"/>
</dbReference>
<comment type="similarity">
    <text evidence="1 2">Belongs to the nucleosome assembly protein (NAP) family.</text>
</comment>
<evidence type="ECO:0000256" key="1">
    <source>
        <dbReference type="ARBA" id="ARBA00009947"/>
    </source>
</evidence>
<evidence type="ECO:0000256" key="4">
    <source>
        <dbReference type="SAM" id="Phobius"/>
    </source>
</evidence>
<keyword evidence="3" id="KW-0175">Coiled coil</keyword>
<dbReference type="AlphaFoldDB" id="A0A7S0DR08"/>
<accession>A0A7S0DR08</accession>
<keyword evidence="4" id="KW-0472">Membrane</keyword>
<dbReference type="PANTHER" id="PTHR11875">
    <property type="entry name" value="TESTIS-SPECIFIC Y-ENCODED PROTEIN"/>
    <property type="match status" value="1"/>
</dbReference>
<feature type="transmembrane region" description="Helical" evidence="4">
    <location>
        <begin position="20"/>
        <end position="38"/>
    </location>
</feature>
<name>A0A7S0DR08_9EUKA</name>
<evidence type="ECO:0000313" key="5">
    <source>
        <dbReference type="EMBL" id="CAD8462603.1"/>
    </source>
</evidence>
<gene>
    <name evidence="5" type="ORF">LAMO00422_LOCUS21563</name>
</gene>
<dbReference type="GO" id="GO:0005634">
    <property type="term" value="C:nucleus"/>
    <property type="evidence" value="ECO:0007669"/>
    <property type="project" value="InterPro"/>
</dbReference>
<dbReference type="Pfam" id="PF00956">
    <property type="entry name" value="NAP"/>
    <property type="match status" value="1"/>
</dbReference>
<protein>
    <recommendedName>
        <fullName evidence="6">Nucleosome assembly protein</fullName>
    </recommendedName>
</protein>
<keyword evidence="4" id="KW-0812">Transmembrane</keyword>
<dbReference type="SUPFAM" id="SSF143113">
    <property type="entry name" value="NAP-like"/>
    <property type="match status" value="1"/>
</dbReference>
<dbReference type="InterPro" id="IPR002164">
    <property type="entry name" value="NAP_family"/>
</dbReference>
<keyword evidence="4" id="KW-1133">Transmembrane helix</keyword>
<evidence type="ECO:0008006" key="6">
    <source>
        <dbReference type="Google" id="ProtNLM"/>
    </source>
</evidence>
<sequence>MELQRLRRRQPRPGGGTKFAVVLLICVVSMCCIGNLQTSTNKVKGSSMHLQRWTSAVSDPRFSLGRLKGGFTGEVSNTEDKGENVAIDLLDPAVRPHAQRIREKEREYQKLFEKYIEDLNDLERKLSNDSKEIFQRRKESVEKVPDFWMMALTGHPETRKAISESDVEILSYVEDVSVEILSKPRHGFTIHFHFRENPYFEHSKLSKTYILVDLPDGDFDIVGVEVNPEKITWKVGCDPRRGEAPFVEEGATVMKTVAKPSFFHWFSAIDVPPLKYRYTVPPKNQPYDRLLREALAADIAIAHAIKDDVVPHALDYYTGEAGNVEEYDYREISPEEKEARASNAEIAKALFSQPRDEMMRRFHAGAKKGLMMDKYDESMAASIQEKIEELKISASRLPQDN</sequence>
<reference evidence="5" key="1">
    <citation type="submission" date="2021-01" db="EMBL/GenBank/DDBJ databases">
        <authorList>
            <person name="Corre E."/>
            <person name="Pelletier E."/>
            <person name="Niang G."/>
            <person name="Scheremetjew M."/>
            <person name="Finn R."/>
            <person name="Kale V."/>
            <person name="Holt S."/>
            <person name="Cochrane G."/>
            <person name="Meng A."/>
            <person name="Brown T."/>
            <person name="Cohen L."/>
        </authorList>
    </citation>
    <scope>NUCLEOTIDE SEQUENCE</scope>
    <source>
        <strain evidence="5">CCMP2058</strain>
    </source>
</reference>
<proteinExistence type="inferred from homology"/>
<dbReference type="Gene3D" id="3.30.1120.90">
    <property type="entry name" value="Nucleosome assembly protein"/>
    <property type="match status" value="1"/>
</dbReference>
<dbReference type="GO" id="GO:0006334">
    <property type="term" value="P:nucleosome assembly"/>
    <property type="evidence" value="ECO:0007669"/>
    <property type="project" value="InterPro"/>
</dbReference>
<dbReference type="InterPro" id="IPR037231">
    <property type="entry name" value="NAP-like_sf"/>
</dbReference>
<evidence type="ECO:0000256" key="2">
    <source>
        <dbReference type="RuleBase" id="RU003876"/>
    </source>
</evidence>
<feature type="coiled-coil region" evidence="3">
    <location>
        <begin position="105"/>
        <end position="132"/>
    </location>
</feature>
<organism evidence="5">
    <name type="scientific">Amorphochlora amoebiformis</name>
    <dbReference type="NCBI Taxonomy" id="1561963"/>
    <lineage>
        <taxon>Eukaryota</taxon>
        <taxon>Sar</taxon>
        <taxon>Rhizaria</taxon>
        <taxon>Cercozoa</taxon>
        <taxon>Chlorarachniophyceae</taxon>
        <taxon>Amorphochlora</taxon>
    </lineage>
</organism>